<evidence type="ECO:0000256" key="1">
    <source>
        <dbReference type="SAM" id="Coils"/>
    </source>
</evidence>
<dbReference type="Proteomes" id="UP000664521">
    <property type="component" value="Unassembled WGS sequence"/>
</dbReference>
<organism evidence="2 3">
    <name type="scientific">Heterodermia speciosa</name>
    <dbReference type="NCBI Taxonomy" id="116794"/>
    <lineage>
        <taxon>Eukaryota</taxon>
        <taxon>Fungi</taxon>
        <taxon>Dikarya</taxon>
        <taxon>Ascomycota</taxon>
        <taxon>Pezizomycotina</taxon>
        <taxon>Lecanoromycetes</taxon>
        <taxon>OSLEUM clade</taxon>
        <taxon>Lecanoromycetidae</taxon>
        <taxon>Caliciales</taxon>
        <taxon>Physciaceae</taxon>
        <taxon>Heterodermia</taxon>
    </lineage>
</organism>
<name>A0A8H3FJ32_9LECA</name>
<evidence type="ECO:0000313" key="3">
    <source>
        <dbReference type="Proteomes" id="UP000664521"/>
    </source>
</evidence>
<reference evidence="2" key="1">
    <citation type="submission" date="2021-03" db="EMBL/GenBank/DDBJ databases">
        <authorList>
            <person name="Tagirdzhanova G."/>
        </authorList>
    </citation>
    <scope>NUCLEOTIDE SEQUENCE</scope>
</reference>
<evidence type="ECO:0000313" key="2">
    <source>
        <dbReference type="EMBL" id="CAF9925413.1"/>
    </source>
</evidence>
<keyword evidence="3" id="KW-1185">Reference proteome</keyword>
<comment type="caution">
    <text evidence="2">The sequence shown here is derived from an EMBL/GenBank/DDBJ whole genome shotgun (WGS) entry which is preliminary data.</text>
</comment>
<keyword evidence="1" id="KW-0175">Coiled coil</keyword>
<protein>
    <submittedName>
        <fullName evidence="2">Uncharacterized protein</fullName>
    </submittedName>
</protein>
<dbReference type="OrthoDB" id="5065752at2759"/>
<gene>
    <name evidence="2" type="ORF">HETSPECPRED_005829</name>
</gene>
<feature type="coiled-coil region" evidence="1">
    <location>
        <begin position="1147"/>
        <end position="1174"/>
    </location>
</feature>
<proteinExistence type="predicted"/>
<accession>A0A8H3FJ32</accession>
<sequence>MSFIQRLRAEYPDYVKSCEEDALSLTGIEFHGLDSQGRPSLDFSFGEGSDWTFGRIVQISEMYNLIAGGLSKYFMLLIELYRDEPLHLHQQYLNALEISRWVNLTASDRHLAEEEGDRLLKDILKELAVQEASVTDYWLFRKFVHDLFPYEKGAERSLKRLIREMAYMILDRRKRDVTFARYINGEIAVRTDIGTACQPPFLIGLHSIFSQRLDNFQVGFFEYMRGWLRSRHFKRWDRLASHWRSEDQYNSNLFQLAFAPSGSGKTTSAFMALTQEYGYYMMSALASDVRLTLMESKISGVSRDTREISRLFYCVHRLVTNTAFYYGMVLHYRCVQWWQCIFQTRDLILRLFRKALSSQSSPKLWLSFQLDCSEWDPFLQVFRVASLFDLKSNLSLSRKQLPDIRRQDVRWAFVDEAQDDLRFALGSENLLGACMAAMSSWDTAQDDFIYFRQVVFAGTSLNILEALETREHVLKHGIFWGDFKGKVWQKDSCNIANRFPLVTNRENAEAVLKSFGIANATKAAEKSDLLQGRIRWTAMYAERIMKMMKEPTELQGDVSNGKHQELLGRSYLENGRDLDFDRLAEETFNEITYDLRARLTALRDQGDNADLLEKLLEAAVSADILGRDHIFYDKRDLQLVEQGFAIVDSWMNRLEDRLQHYFTFVGRVESHLTARLKPHQQFEDAAASVLVEVDKEGCTIEGCTIGKLTDKMLAHGFSVVDCTMAELVTEMENDRFTIVSRSSTQLTAEPPEDYTVFESLTKEMVQNGFVIWGDNRRSQLQGLKLKSLEYDQKTDYWTFAKARKDIKLDESEVKKIEELLKCFILMNEWNDQLMGSPPNDRTFEYCHGTSRLREFWKGQLGGQIFDMEHISGIWFQATPKKIMESGEQEKIAKKREAIARTREATVAALGGNGFKILSSTKVEFEEILKGSITIRNDSKDALKAKLAERVVIDAIILFSISDNSLHESLMRVVRSVSSRDDLGHFAENLLAVQLRQYLSQPVRNDLLPSENNDSFQNEWTGKQSQILARLARAMNCKRRELGSLNDYALSIGSQTIKTFDAWDSWVSGFSAWLRAIQDRQKPCASFLIPHNDFGPDLVFALRKKTGNGDEIVLCSIQMKLGPGSLDGVNKSSITWACGDRNPGTNEADKAKVQREKLKDLIKMMEAQETALREMTYTTNNNHDTTNLYSEMWGIANERLKNMKVRAGWSRDLSEAKTLLDSPFWKNQVKLSLLITTNAQEGGQLQRERPKLCNCNRKRASVCDQDREYYSLVQASDTRTFFGAPFETTLAVLER</sequence>
<dbReference type="EMBL" id="CAJPDS010000038">
    <property type="protein sequence ID" value="CAF9925413.1"/>
    <property type="molecule type" value="Genomic_DNA"/>
</dbReference>